<dbReference type="InterPro" id="IPR038704">
    <property type="entry name" value="YEAST_sf"/>
</dbReference>
<evidence type="ECO:0000256" key="4">
    <source>
        <dbReference type="PROSITE-ProRule" id="PRU00376"/>
    </source>
</evidence>
<evidence type="ECO:0000313" key="8">
    <source>
        <dbReference type="Proteomes" id="UP000007014"/>
    </source>
</evidence>
<sequence length="225" mass="25739">MLVGPAPTTDGSAENTLNEKRLVHGSIAFWLGPRAPQTKTHRWTVYVRGARDPLEDLSLYIQKVEFVLHESFADPVRVVKEPPFCLTEHGWGEFEVIIRLFPISDPDKPVEMYHPLRLFPSVGQELTEKPVVSEHLDVLVFSQPAPEVERALHRSDVARMPSDCWGDLMPLFGGDLHQVEEEDLRKVQQARERVRQQIQATRLQYEALTAELARARTHALHRELS</sequence>
<dbReference type="RefSeq" id="XP_005538666.1">
    <property type="nucleotide sequence ID" value="XM_005538609.1"/>
</dbReference>
<keyword evidence="2" id="KW-0804">Transcription</keyword>
<evidence type="ECO:0000259" key="6">
    <source>
        <dbReference type="PROSITE" id="PS51037"/>
    </source>
</evidence>
<accession>M1V6Y5</accession>
<evidence type="ECO:0000256" key="3">
    <source>
        <dbReference type="ARBA" id="ARBA00023242"/>
    </source>
</evidence>
<reference evidence="7 8" key="1">
    <citation type="journal article" date="2004" name="Nature">
        <title>Genome sequence of the ultrasmall unicellular red alga Cyanidioschyzon merolae 10D.</title>
        <authorList>
            <person name="Matsuzaki M."/>
            <person name="Misumi O."/>
            <person name="Shin-i T."/>
            <person name="Maruyama S."/>
            <person name="Takahara M."/>
            <person name="Miyagishima S."/>
            <person name="Mori T."/>
            <person name="Nishida K."/>
            <person name="Yagisawa F."/>
            <person name="Nishida K."/>
            <person name="Yoshida Y."/>
            <person name="Nishimura Y."/>
            <person name="Nakao S."/>
            <person name="Kobayashi T."/>
            <person name="Momoyama Y."/>
            <person name="Higashiyama T."/>
            <person name="Minoda A."/>
            <person name="Sano M."/>
            <person name="Nomoto H."/>
            <person name="Oishi K."/>
            <person name="Hayashi H."/>
            <person name="Ohta F."/>
            <person name="Nishizaka S."/>
            <person name="Haga S."/>
            <person name="Miura S."/>
            <person name="Morishita T."/>
            <person name="Kabeya Y."/>
            <person name="Terasawa K."/>
            <person name="Suzuki Y."/>
            <person name="Ishii Y."/>
            <person name="Asakawa S."/>
            <person name="Takano H."/>
            <person name="Ohta N."/>
            <person name="Kuroiwa H."/>
            <person name="Tanaka K."/>
            <person name="Shimizu N."/>
            <person name="Sugano S."/>
            <person name="Sato N."/>
            <person name="Nozaki H."/>
            <person name="Ogasawara N."/>
            <person name="Kohara Y."/>
            <person name="Kuroiwa T."/>
        </authorList>
    </citation>
    <scope>NUCLEOTIDE SEQUENCE [LARGE SCALE GENOMIC DNA]</scope>
    <source>
        <strain evidence="7 8">10D</strain>
    </source>
</reference>
<evidence type="ECO:0000313" key="7">
    <source>
        <dbReference type="EMBL" id="BAM82630.1"/>
    </source>
</evidence>
<dbReference type="GO" id="GO:0005634">
    <property type="term" value="C:nucleus"/>
    <property type="evidence" value="ECO:0007669"/>
    <property type="project" value="UniProtKB-SubCell"/>
</dbReference>
<reference evidence="7 8" key="2">
    <citation type="journal article" date="2007" name="BMC Biol.">
        <title>A 100%-complete sequence reveals unusually simple genomic features in the hot-spring red alga Cyanidioschyzon merolae.</title>
        <authorList>
            <person name="Nozaki H."/>
            <person name="Takano H."/>
            <person name="Misumi O."/>
            <person name="Terasawa K."/>
            <person name="Matsuzaki M."/>
            <person name="Maruyama S."/>
            <person name="Nishida K."/>
            <person name="Yagisawa F."/>
            <person name="Yoshida Y."/>
            <person name="Fujiwara T."/>
            <person name="Takio S."/>
            <person name="Tamura K."/>
            <person name="Chung S.J."/>
            <person name="Nakamura S."/>
            <person name="Kuroiwa H."/>
            <person name="Tanaka K."/>
            <person name="Sato N."/>
            <person name="Kuroiwa T."/>
        </authorList>
    </citation>
    <scope>NUCLEOTIDE SEQUENCE [LARGE SCALE GENOMIC DNA]</scope>
    <source>
        <strain evidence="7 8">10D</strain>
    </source>
</reference>
<feature type="coiled-coil region" evidence="5">
    <location>
        <begin position="177"/>
        <end position="218"/>
    </location>
</feature>
<dbReference type="OrthoDB" id="16041at2759"/>
<dbReference type="OMA" id="VKPYHNE"/>
<protein>
    <recommendedName>
        <fullName evidence="6">YEATS domain-containing protein</fullName>
    </recommendedName>
</protein>
<dbReference type="eggNOG" id="KOG3149">
    <property type="taxonomic scope" value="Eukaryota"/>
</dbReference>
<comment type="subcellular location">
    <subcellularLocation>
        <location evidence="4">Nucleus</location>
    </subcellularLocation>
</comment>
<proteinExistence type="predicted"/>
<evidence type="ECO:0000256" key="1">
    <source>
        <dbReference type="ARBA" id="ARBA00023015"/>
    </source>
</evidence>
<name>M1V6Y5_CYAM1</name>
<dbReference type="PANTHER" id="PTHR47573">
    <property type="entry name" value="PROTEIN AF-9 HOMOLOG"/>
    <property type="match status" value="1"/>
</dbReference>
<dbReference type="InterPro" id="IPR005033">
    <property type="entry name" value="YEATS"/>
</dbReference>
<evidence type="ECO:0000256" key="5">
    <source>
        <dbReference type="SAM" id="Coils"/>
    </source>
</evidence>
<keyword evidence="3 4" id="KW-0539">Nucleus</keyword>
<evidence type="ECO:0000256" key="2">
    <source>
        <dbReference type="ARBA" id="ARBA00023163"/>
    </source>
</evidence>
<dbReference type="KEGG" id="cme:CYME_CMR462C"/>
<keyword evidence="8" id="KW-1185">Reference proteome</keyword>
<feature type="domain" description="YEATS" evidence="6">
    <location>
        <begin position="12"/>
        <end position="155"/>
    </location>
</feature>
<dbReference type="Gramene" id="CMR462CT">
    <property type="protein sequence ID" value="CMR462CT"/>
    <property type="gene ID" value="CMR462C"/>
</dbReference>
<dbReference type="CDD" id="cd16910">
    <property type="entry name" value="YEATS_TFIID14_like"/>
    <property type="match status" value="1"/>
</dbReference>
<dbReference type="EMBL" id="AP006500">
    <property type="protein sequence ID" value="BAM82630.1"/>
    <property type="molecule type" value="Genomic_DNA"/>
</dbReference>
<keyword evidence="1" id="KW-0805">Transcription regulation</keyword>
<dbReference type="GeneID" id="16996897"/>
<dbReference type="Gene3D" id="2.60.40.1970">
    <property type="entry name" value="YEATS domain"/>
    <property type="match status" value="1"/>
</dbReference>
<dbReference type="Proteomes" id="UP000007014">
    <property type="component" value="Chromosome 18"/>
</dbReference>
<dbReference type="GO" id="GO:0006355">
    <property type="term" value="P:regulation of DNA-templated transcription"/>
    <property type="evidence" value="ECO:0007669"/>
    <property type="project" value="InterPro"/>
</dbReference>
<dbReference type="HOGENOM" id="CLU_051385_2_1_1"/>
<organism evidence="7 8">
    <name type="scientific">Cyanidioschyzon merolae (strain NIES-3377 / 10D)</name>
    <name type="common">Unicellular red alga</name>
    <dbReference type="NCBI Taxonomy" id="280699"/>
    <lineage>
        <taxon>Eukaryota</taxon>
        <taxon>Rhodophyta</taxon>
        <taxon>Bangiophyceae</taxon>
        <taxon>Cyanidiales</taxon>
        <taxon>Cyanidiaceae</taxon>
        <taxon>Cyanidioschyzon</taxon>
    </lineage>
</organism>
<keyword evidence="5" id="KW-0175">Coiled coil</keyword>
<gene>
    <name evidence="7" type="ORF">CYME_CMR462C</name>
</gene>
<dbReference type="STRING" id="280699.M1V6Y5"/>
<dbReference type="PROSITE" id="PS51037">
    <property type="entry name" value="YEATS"/>
    <property type="match status" value="1"/>
</dbReference>
<dbReference type="AlphaFoldDB" id="M1V6Y5"/>
<dbReference type="PANTHER" id="PTHR47573:SF1">
    <property type="entry name" value="PROTEIN AF-9 HOMOLOG"/>
    <property type="match status" value="1"/>
</dbReference>
<dbReference type="InterPro" id="IPR055129">
    <property type="entry name" value="YEATS_dom"/>
</dbReference>
<dbReference type="Pfam" id="PF03366">
    <property type="entry name" value="YEATS"/>
    <property type="match status" value="1"/>
</dbReference>